<feature type="compositionally biased region" description="Low complexity" evidence="1">
    <location>
        <begin position="513"/>
        <end position="524"/>
    </location>
</feature>
<dbReference type="Pfam" id="PF16561">
    <property type="entry name" value="AMPK1_CBM"/>
    <property type="match status" value="1"/>
</dbReference>
<dbReference type="InterPro" id="IPR013783">
    <property type="entry name" value="Ig-like_fold"/>
</dbReference>
<feature type="compositionally biased region" description="Basic and acidic residues" evidence="1">
    <location>
        <begin position="579"/>
        <end position="595"/>
    </location>
</feature>
<feature type="compositionally biased region" description="Low complexity" evidence="1">
    <location>
        <begin position="250"/>
        <end position="262"/>
    </location>
</feature>
<proteinExistence type="predicted"/>
<comment type="caution">
    <text evidence="3">The sequence shown here is derived from an EMBL/GenBank/DDBJ whole genome shotgun (WGS) entry which is preliminary data.</text>
</comment>
<dbReference type="Gene3D" id="2.60.40.10">
    <property type="entry name" value="Immunoglobulins"/>
    <property type="match status" value="1"/>
</dbReference>
<evidence type="ECO:0000313" key="4">
    <source>
        <dbReference type="Proteomes" id="UP001187682"/>
    </source>
</evidence>
<protein>
    <recommendedName>
        <fullName evidence="2">AMP-activated protein kinase glycogen-binding domain-containing protein</fullName>
    </recommendedName>
</protein>
<feature type="compositionally biased region" description="Low complexity" evidence="1">
    <location>
        <begin position="611"/>
        <end position="671"/>
    </location>
</feature>
<feature type="compositionally biased region" description="Basic and acidic residues" evidence="1">
    <location>
        <begin position="365"/>
        <end position="387"/>
    </location>
</feature>
<name>A0AAE8SZ69_9PEZI</name>
<feature type="domain" description="AMP-activated protein kinase glycogen-binding" evidence="2">
    <location>
        <begin position="4"/>
        <end position="81"/>
    </location>
</feature>
<accession>A0AAE8SZ69</accession>
<dbReference type="InterPro" id="IPR032640">
    <property type="entry name" value="AMPK1_CBM"/>
</dbReference>
<feature type="compositionally biased region" description="Basic and acidic residues" evidence="1">
    <location>
        <begin position="525"/>
        <end position="541"/>
    </location>
</feature>
<feature type="region of interest" description="Disordered" evidence="1">
    <location>
        <begin position="365"/>
        <end position="405"/>
    </location>
</feature>
<feature type="region of interest" description="Disordered" evidence="1">
    <location>
        <begin position="220"/>
        <end position="335"/>
    </location>
</feature>
<feature type="compositionally biased region" description="Low complexity" evidence="1">
    <location>
        <begin position="231"/>
        <end position="243"/>
    </location>
</feature>
<dbReference type="Proteomes" id="UP001187682">
    <property type="component" value="Unassembled WGS sequence"/>
</dbReference>
<keyword evidence="4" id="KW-1185">Reference proteome</keyword>
<gene>
    <name evidence="3" type="ORF">DNG_09323</name>
</gene>
<feature type="compositionally biased region" description="Low complexity" evidence="1">
    <location>
        <begin position="567"/>
        <end position="578"/>
    </location>
</feature>
<feature type="region of interest" description="Disordered" evidence="1">
    <location>
        <begin position="116"/>
        <end position="193"/>
    </location>
</feature>
<feature type="compositionally biased region" description="Low complexity" evidence="1">
    <location>
        <begin position="284"/>
        <end position="296"/>
    </location>
</feature>
<feature type="compositionally biased region" description="Basic residues" evidence="1">
    <location>
        <begin position="126"/>
        <end position="135"/>
    </location>
</feature>
<sequence length="704" mass="71825">MGQYKFKWNHPAQKVVVTGTFDNWSQSETLDKIGDGFEKTVKIQDPAKTIYYKFVVDGVWTTDHTAPQERDSEGNQNNVLTPDHIMADDQATLATAGATAAILNNVAPDSTTAQLAGAVAPTTSSKKNKKKKKKGKGGDKAVETEEPAEAAAAVPEEKAAEEAVAAPEEKAVEAAPAVEEAATKEVAAEEPVAAPAAAAVTEAEKPVEVPAVAAPAVEEAAAPVEAEKAIETPAAVEESAAPVEAEKAIETPTAVEEAAAPVEAEKAVEAPAVEEAAVKEVPAEETAAAPAVAAVSEAEKPVETPAAAAPALEEKGAIATPTDVPGGFPATPAADADADKEIGVNPLPAANGAINPIKLAAGEEVPKVTTEDNKNVKLDKESYEKSDALPGVEDLETKPVSVNPLPAADFGVNPVKLEPGAEVPAVTAEDINKNVKLDKESYEKSDALPGLESLPPVAGNTIPESSLPVMSAAEAAILNSAAPESTTAALAGQVPLEPKAPEVPAVVKESQEKAAAAPEASAVAEEVKEKAAVEEELKQKVAEAPAVAESNPKAPEVPAVVKESQEKAAAAPEASAVAEEVKEKAAVEEELKQKVTEAPAVAESKPEVESAEPVVADAAAPAPVEEVPAKAAEAAPAQAVEETPAQAAEETPAKTTEAAAPAESSKPAEAVTTNGTKTDAGVAKKKKGRLSLFISKLKSKFSDN</sequence>
<feature type="region of interest" description="Disordered" evidence="1">
    <location>
        <begin position="508"/>
        <end position="686"/>
    </location>
</feature>
<dbReference type="AlphaFoldDB" id="A0AAE8SZ69"/>
<dbReference type="CDD" id="cd02859">
    <property type="entry name" value="E_set_AMPKbeta_like_N"/>
    <property type="match status" value="1"/>
</dbReference>
<feature type="compositionally biased region" description="Basic and acidic residues" evidence="1">
    <location>
        <begin position="155"/>
        <end position="172"/>
    </location>
</feature>
<evidence type="ECO:0000313" key="3">
    <source>
        <dbReference type="EMBL" id="SPO06631.1"/>
    </source>
</evidence>
<reference evidence="3" key="1">
    <citation type="submission" date="2018-03" db="EMBL/GenBank/DDBJ databases">
        <authorList>
            <person name="Guldener U."/>
        </authorList>
    </citation>
    <scope>NUCLEOTIDE SEQUENCE</scope>
</reference>
<dbReference type="SUPFAM" id="SSF81296">
    <property type="entry name" value="E set domains"/>
    <property type="match status" value="1"/>
</dbReference>
<evidence type="ECO:0000259" key="2">
    <source>
        <dbReference type="Pfam" id="PF16561"/>
    </source>
</evidence>
<organism evidence="3 4">
    <name type="scientific">Cephalotrichum gorgonifer</name>
    <dbReference type="NCBI Taxonomy" id="2041049"/>
    <lineage>
        <taxon>Eukaryota</taxon>
        <taxon>Fungi</taxon>
        <taxon>Dikarya</taxon>
        <taxon>Ascomycota</taxon>
        <taxon>Pezizomycotina</taxon>
        <taxon>Sordariomycetes</taxon>
        <taxon>Hypocreomycetidae</taxon>
        <taxon>Microascales</taxon>
        <taxon>Microascaceae</taxon>
        <taxon>Cephalotrichum</taxon>
    </lineage>
</organism>
<dbReference type="InterPro" id="IPR014756">
    <property type="entry name" value="Ig_E-set"/>
</dbReference>
<dbReference type="EMBL" id="ONZQ02000016">
    <property type="protein sequence ID" value="SPO06631.1"/>
    <property type="molecule type" value="Genomic_DNA"/>
</dbReference>
<evidence type="ECO:0000256" key="1">
    <source>
        <dbReference type="SAM" id="MobiDB-lite"/>
    </source>
</evidence>